<dbReference type="Gene3D" id="3.40.1620.10">
    <property type="entry name" value="YefM-like domain"/>
    <property type="match status" value="1"/>
</dbReference>
<evidence type="ECO:0000313" key="1">
    <source>
        <dbReference type="EMBL" id="KAA0975983.1"/>
    </source>
</evidence>
<dbReference type="EMBL" id="VOBL01000013">
    <property type="protein sequence ID" value="KAA0975983.1"/>
    <property type="molecule type" value="Genomic_DNA"/>
</dbReference>
<evidence type="ECO:0000313" key="2">
    <source>
        <dbReference type="Proteomes" id="UP000323856"/>
    </source>
</evidence>
<accession>A0A5B0EAS4</accession>
<name>A0A5B0EAS4_9MICC</name>
<dbReference type="NCBIfam" id="TIGR01552">
    <property type="entry name" value="phd_fam"/>
    <property type="match status" value="1"/>
</dbReference>
<comment type="caution">
    <text evidence="1">The sequence shown here is derived from an EMBL/GenBank/DDBJ whole genome shotgun (WGS) entry which is preliminary data.</text>
</comment>
<sequence>MEVPVISISAGEARKTLIPLIERVNEDRMAVEIISRGGNAVLMPADGSR</sequence>
<dbReference type="Proteomes" id="UP000323856">
    <property type="component" value="Unassembled WGS sequence"/>
</dbReference>
<dbReference type="OrthoDB" id="9802003at2"/>
<gene>
    <name evidence="1" type="ORF">FQ154_12735</name>
</gene>
<dbReference type="AlphaFoldDB" id="A0A5B0EAS4"/>
<proteinExistence type="predicted"/>
<reference evidence="1 2" key="1">
    <citation type="submission" date="2019-07" db="EMBL/GenBank/DDBJ databases">
        <title>Analysis of the biochemical properties, biological activity and biotechnological potential of siderophores and biosurfactants produced by Antarctic psychrotolerant bacteria.</title>
        <authorList>
            <person name="Styczynski M."/>
            <person name="Krucon T."/>
            <person name="Decewicz P."/>
            <person name="Dziewit L."/>
        </authorList>
    </citation>
    <scope>NUCLEOTIDE SEQUENCE [LARGE SCALE GENOMIC DNA]</scope>
    <source>
        <strain evidence="1 2">ANT_H27</strain>
    </source>
</reference>
<protein>
    <submittedName>
        <fullName evidence="1">Type II toxin-antitoxin system prevent-host-death family antitoxin</fullName>
    </submittedName>
</protein>
<organism evidence="1 2">
    <name type="scientific">Paeniglutamicibacter gangotriensis</name>
    <dbReference type="NCBI Taxonomy" id="254787"/>
    <lineage>
        <taxon>Bacteria</taxon>
        <taxon>Bacillati</taxon>
        <taxon>Actinomycetota</taxon>
        <taxon>Actinomycetes</taxon>
        <taxon>Micrococcales</taxon>
        <taxon>Micrococcaceae</taxon>
        <taxon>Paeniglutamicibacter</taxon>
    </lineage>
</organism>